<comment type="caution">
    <text evidence="2">The sequence shown here is derived from an EMBL/GenBank/DDBJ whole genome shotgun (WGS) entry which is preliminary data.</text>
</comment>
<feature type="transmembrane region" description="Helical" evidence="1">
    <location>
        <begin position="110"/>
        <end position="128"/>
    </location>
</feature>
<protein>
    <recommendedName>
        <fullName evidence="4">Dolichyl-phosphate-mannose-protein mannosyltransferase</fullName>
    </recommendedName>
</protein>
<feature type="transmembrane region" description="Helical" evidence="1">
    <location>
        <begin position="135"/>
        <end position="151"/>
    </location>
</feature>
<keyword evidence="1" id="KW-0472">Membrane</keyword>
<dbReference type="OrthoDB" id="9123883at2"/>
<dbReference type="Proteomes" id="UP000238375">
    <property type="component" value="Unassembled WGS sequence"/>
</dbReference>
<keyword evidence="1" id="KW-0812">Transmembrane</keyword>
<dbReference type="EMBL" id="PVTE01000007">
    <property type="protein sequence ID" value="PRY40052.1"/>
    <property type="molecule type" value="Genomic_DNA"/>
</dbReference>
<keyword evidence="3" id="KW-1185">Reference proteome</keyword>
<evidence type="ECO:0000313" key="2">
    <source>
        <dbReference type="EMBL" id="PRY40052.1"/>
    </source>
</evidence>
<feature type="transmembrane region" description="Helical" evidence="1">
    <location>
        <begin position="278"/>
        <end position="296"/>
    </location>
</feature>
<accession>A0A2T0T320</accession>
<dbReference type="AlphaFoldDB" id="A0A2T0T320"/>
<evidence type="ECO:0008006" key="4">
    <source>
        <dbReference type="Google" id="ProtNLM"/>
    </source>
</evidence>
<gene>
    <name evidence="2" type="ORF">CLV58_107146</name>
</gene>
<feature type="transmembrane region" description="Helical" evidence="1">
    <location>
        <begin position="210"/>
        <end position="230"/>
    </location>
</feature>
<reference evidence="2 3" key="1">
    <citation type="submission" date="2018-03" db="EMBL/GenBank/DDBJ databases">
        <title>Genomic Encyclopedia of Archaeal and Bacterial Type Strains, Phase II (KMG-II): from individual species to whole genera.</title>
        <authorList>
            <person name="Goeker M."/>
        </authorList>
    </citation>
    <scope>NUCLEOTIDE SEQUENCE [LARGE SCALE GENOMIC DNA]</scope>
    <source>
        <strain evidence="2 3">DSM 28354</strain>
    </source>
</reference>
<feature type="transmembrane region" description="Helical" evidence="1">
    <location>
        <begin position="370"/>
        <end position="387"/>
    </location>
</feature>
<feature type="transmembrane region" description="Helical" evidence="1">
    <location>
        <begin position="85"/>
        <end position="104"/>
    </location>
</feature>
<proteinExistence type="predicted"/>
<dbReference type="RefSeq" id="WP_106137679.1">
    <property type="nucleotide sequence ID" value="NZ_PVTE01000007.1"/>
</dbReference>
<organism evidence="2 3">
    <name type="scientific">Spirosoma oryzae</name>
    <dbReference type="NCBI Taxonomy" id="1469603"/>
    <lineage>
        <taxon>Bacteria</taxon>
        <taxon>Pseudomonadati</taxon>
        <taxon>Bacteroidota</taxon>
        <taxon>Cytophagia</taxon>
        <taxon>Cytophagales</taxon>
        <taxon>Cytophagaceae</taxon>
        <taxon>Spirosoma</taxon>
    </lineage>
</organism>
<feature type="transmembrane region" description="Helical" evidence="1">
    <location>
        <begin position="345"/>
        <end position="363"/>
    </location>
</feature>
<keyword evidence="1" id="KW-1133">Transmembrane helix</keyword>
<evidence type="ECO:0000256" key="1">
    <source>
        <dbReference type="SAM" id="Phobius"/>
    </source>
</evidence>
<feature type="transmembrane region" description="Helical" evidence="1">
    <location>
        <begin position="163"/>
        <end position="189"/>
    </location>
</feature>
<evidence type="ECO:0000313" key="3">
    <source>
        <dbReference type="Proteomes" id="UP000238375"/>
    </source>
</evidence>
<sequence length="421" mass="47248">MNRPLQLTLLLLVTGGLILGLCVVNPNRFTTVDSGYYLQSATNLLNGQGYVISNNGQLVWNGIFPIGYSILIVLSSFLTNLSVLWASKLVNVLAVSLSAIAWQYRIGTTRTLWLLSVWWLGGFLKILASTWSETVFLVVLAEWVWCLFRFLPEPTRWHTVRLFLVSCALFLLRYVGVYVVLTTLLLTGLSRLNRQRLERTLRLTFGQGALVWLLICSLAALTGFRAYFYLNNQLSGSPFGGERFLATEPAPVLAHLFGQSLLNELLLIRHFTPNQPTGLTWLGTGLQTFLSVGLYARWRRHTRIQESAPPLGALSRLFILTGVTYLLVLFALRTVSPFSGPNLRLMAPATFCLLSATLLWVSASHHLRRLVLPVWIALLFCSWLQLLPQADMSRKLNRILPFSEQHAPPNNPCSPPGQFSH</sequence>
<feature type="transmembrane region" description="Helical" evidence="1">
    <location>
        <begin position="58"/>
        <end position="78"/>
    </location>
</feature>
<feature type="transmembrane region" description="Helical" evidence="1">
    <location>
        <begin position="317"/>
        <end position="339"/>
    </location>
</feature>
<name>A0A2T0T320_9BACT</name>